<dbReference type="InterPro" id="IPR004827">
    <property type="entry name" value="bZIP"/>
</dbReference>
<comment type="similarity">
    <text evidence="1">Belongs to the bZIP family. NFIL3 subfamily.</text>
</comment>
<evidence type="ECO:0000256" key="4">
    <source>
        <dbReference type="ARBA" id="ARBA00023163"/>
    </source>
</evidence>
<feature type="non-terminal residue" evidence="7">
    <location>
        <position position="214"/>
    </location>
</feature>
<evidence type="ECO:0000256" key="5">
    <source>
        <dbReference type="ARBA" id="ARBA00023242"/>
    </source>
</evidence>
<keyword evidence="2" id="KW-0805">Transcription regulation</keyword>
<dbReference type="GO" id="GO:0005634">
    <property type="term" value="C:nucleus"/>
    <property type="evidence" value="ECO:0007669"/>
    <property type="project" value="TreeGrafter"/>
</dbReference>
<dbReference type="SUPFAM" id="SSF57959">
    <property type="entry name" value="Leucine zipper domain"/>
    <property type="match status" value="1"/>
</dbReference>
<keyword evidence="4" id="KW-0804">Transcription</keyword>
<dbReference type="GO" id="GO:0003677">
    <property type="term" value="F:DNA binding"/>
    <property type="evidence" value="ECO:0007669"/>
    <property type="project" value="UniProtKB-KW"/>
</dbReference>
<evidence type="ECO:0000259" key="6">
    <source>
        <dbReference type="PROSITE" id="PS50217"/>
    </source>
</evidence>
<dbReference type="InterPro" id="IPR047229">
    <property type="entry name" value="NFIL3-like"/>
</dbReference>
<evidence type="ECO:0000256" key="3">
    <source>
        <dbReference type="ARBA" id="ARBA00023125"/>
    </source>
</evidence>
<keyword evidence="3" id="KW-0238">DNA-binding</keyword>
<dbReference type="GO" id="GO:0003700">
    <property type="term" value="F:DNA-binding transcription factor activity"/>
    <property type="evidence" value="ECO:0007669"/>
    <property type="project" value="InterPro"/>
</dbReference>
<accession>A0A0B6YMS1</accession>
<dbReference type="PANTHER" id="PTHR15284:SF0">
    <property type="entry name" value="GH23983P"/>
    <property type="match status" value="1"/>
</dbReference>
<sequence length="214" mass="24752">EKTEGHRRFREFVLDVDKDDVYWEKRRKNNEAARRSREKRRMNDIVLAGRINILEQDNTKLRRELLVLKKKLNLTDGHVYEDRNNVYRKAPAPRLRDASSPQSVNHNKTPHQNRVLRTFCSPSAHLRYSSPPPLLAVADVMSMGVAVFSASSNPGLPYFSPDAVNFNQNGCLKTPTPSLSTGHHQHHDQRMPVPYLHHPMYLKDATQQKLVDER</sequence>
<name>A0A0B6YMS1_9EUPU</name>
<evidence type="ECO:0000256" key="2">
    <source>
        <dbReference type="ARBA" id="ARBA00023015"/>
    </source>
</evidence>
<feature type="domain" description="BZIP" evidence="6">
    <location>
        <begin position="19"/>
        <end position="73"/>
    </location>
</feature>
<gene>
    <name evidence="7" type="primary">ORF29246</name>
</gene>
<dbReference type="GO" id="GO:0007623">
    <property type="term" value="P:circadian rhythm"/>
    <property type="evidence" value="ECO:0007669"/>
    <property type="project" value="TreeGrafter"/>
</dbReference>
<feature type="non-terminal residue" evidence="7">
    <location>
        <position position="1"/>
    </location>
</feature>
<protein>
    <recommendedName>
        <fullName evidence="6">BZIP domain-containing protein</fullName>
    </recommendedName>
</protein>
<evidence type="ECO:0000313" key="7">
    <source>
        <dbReference type="EMBL" id="CEK57086.1"/>
    </source>
</evidence>
<organism evidence="7">
    <name type="scientific">Arion vulgaris</name>
    <dbReference type="NCBI Taxonomy" id="1028688"/>
    <lineage>
        <taxon>Eukaryota</taxon>
        <taxon>Metazoa</taxon>
        <taxon>Spiralia</taxon>
        <taxon>Lophotrochozoa</taxon>
        <taxon>Mollusca</taxon>
        <taxon>Gastropoda</taxon>
        <taxon>Heterobranchia</taxon>
        <taxon>Euthyneura</taxon>
        <taxon>Panpulmonata</taxon>
        <taxon>Eupulmonata</taxon>
        <taxon>Stylommatophora</taxon>
        <taxon>Helicina</taxon>
        <taxon>Arionoidea</taxon>
        <taxon>Arionidae</taxon>
        <taxon>Arion</taxon>
    </lineage>
</organism>
<reference evidence="7" key="1">
    <citation type="submission" date="2014-12" db="EMBL/GenBank/DDBJ databases">
        <title>Insight into the proteome of Arion vulgaris.</title>
        <authorList>
            <person name="Aradska J."/>
            <person name="Bulat T."/>
            <person name="Smidak R."/>
            <person name="Sarate P."/>
            <person name="Gangsoo J."/>
            <person name="Sialana F."/>
            <person name="Bilban M."/>
            <person name="Lubec G."/>
        </authorList>
    </citation>
    <scope>NUCLEOTIDE SEQUENCE</scope>
    <source>
        <tissue evidence="7">Skin</tissue>
    </source>
</reference>
<evidence type="ECO:0000256" key="1">
    <source>
        <dbReference type="ARBA" id="ARBA00006079"/>
    </source>
</evidence>
<dbReference type="InterPro" id="IPR046347">
    <property type="entry name" value="bZIP_sf"/>
</dbReference>
<dbReference type="PROSITE" id="PS00036">
    <property type="entry name" value="BZIP_BASIC"/>
    <property type="match status" value="1"/>
</dbReference>
<proteinExistence type="inferred from homology"/>
<dbReference type="PROSITE" id="PS50217">
    <property type="entry name" value="BZIP"/>
    <property type="match status" value="1"/>
</dbReference>
<dbReference type="SMART" id="SM00338">
    <property type="entry name" value="BRLZ"/>
    <property type="match status" value="1"/>
</dbReference>
<dbReference type="FunFam" id="1.20.5.170:FF:000025">
    <property type="entry name" value="nuclear factor interleukin-3-regulated protein-like"/>
    <property type="match status" value="1"/>
</dbReference>
<dbReference type="Gene3D" id="1.20.5.170">
    <property type="match status" value="1"/>
</dbReference>
<dbReference type="Pfam" id="PF07716">
    <property type="entry name" value="bZIP_2"/>
    <property type="match status" value="1"/>
</dbReference>
<dbReference type="EMBL" id="HACG01010221">
    <property type="protein sequence ID" value="CEK57086.1"/>
    <property type="molecule type" value="Transcribed_RNA"/>
</dbReference>
<keyword evidence="5" id="KW-0539">Nucleus</keyword>
<dbReference type="AlphaFoldDB" id="A0A0B6YMS1"/>
<dbReference type="PANTHER" id="PTHR15284">
    <property type="entry name" value="NUCLEAR FACTOR INTERLEUKIN-3-REGULATED PROTEIN"/>
    <property type="match status" value="1"/>
</dbReference>